<gene>
    <name evidence="1" type="ORF">AC529_08945</name>
</gene>
<comment type="caution">
    <text evidence="1">The sequence shown here is derived from an EMBL/GenBank/DDBJ whole genome shotgun (WGS) entry which is preliminary data.</text>
</comment>
<name>A0A147KID1_THECS</name>
<sequence>MDVHVLAGRIRNSGYGPASAEAVQRQIAAIAERLAAHAADFGYNPAALEPEQADALEEVYLAERDVPVVEAEHIRELYEAHEPDAIPYNDDIAVLAVDPELWDDYAVMSAAEALAKGLRAVYHARLLAERLAGAELTDDLAEEIAWEVTSEVSPR</sequence>
<dbReference type="AlphaFoldDB" id="A0A147KID1"/>
<dbReference type="RefSeq" id="WP_068753156.1">
    <property type="nucleotide sequence ID" value="NZ_KQ950180.1"/>
</dbReference>
<organism evidence="1 2">
    <name type="scientific">Thermobifida cellulosilytica TB100</name>
    <dbReference type="NCBI Taxonomy" id="665004"/>
    <lineage>
        <taxon>Bacteria</taxon>
        <taxon>Bacillati</taxon>
        <taxon>Actinomycetota</taxon>
        <taxon>Actinomycetes</taxon>
        <taxon>Streptosporangiales</taxon>
        <taxon>Nocardiopsidaceae</taxon>
        <taxon>Thermobifida</taxon>
    </lineage>
</organism>
<dbReference type="EMBL" id="LGEM01000044">
    <property type="protein sequence ID" value="KUP97043.1"/>
    <property type="molecule type" value="Genomic_DNA"/>
</dbReference>
<evidence type="ECO:0000313" key="2">
    <source>
        <dbReference type="Proteomes" id="UP000074382"/>
    </source>
</evidence>
<protein>
    <submittedName>
        <fullName evidence="1">Uncharacterized protein</fullName>
    </submittedName>
</protein>
<accession>A0A147KID1</accession>
<dbReference type="OrthoDB" id="3436326at2"/>
<keyword evidence="2" id="KW-1185">Reference proteome</keyword>
<dbReference type="Proteomes" id="UP000074382">
    <property type="component" value="Unassembled WGS sequence"/>
</dbReference>
<dbReference type="PATRIC" id="fig|665004.4.peg.361"/>
<evidence type="ECO:0000313" key="1">
    <source>
        <dbReference type="EMBL" id="KUP97043.1"/>
    </source>
</evidence>
<proteinExistence type="predicted"/>
<reference evidence="2" key="1">
    <citation type="journal article" date="2017" name="Acta Aliment.">
        <title>Plant polysaccharide degrading enzyme system of Thermpbifida cellulosilytica TB100 revealed by de novo genome project data.</title>
        <authorList>
            <person name="Toth A."/>
            <person name="Baka E."/>
            <person name="Luzics S."/>
            <person name="Bata-Vidacs I."/>
            <person name="Nagy I."/>
            <person name="Balint B."/>
            <person name="Herceg R."/>
            <person name="Olasz F."/>
            <person name="Wilk T."/>
            <person name="Nagy T."/>
            <person name="Kriszt B."/>
            <person name="Nagy I."/>
            <person name="Kukolya J."/>
        </authorList>
    </citation>
    <scope>NUCLEOTIDE SEQUENCE [LARGE SCALE GENOMIC DNA]</scope>
    <source>
        <strain evidence="2">TB100</strain>
    </source>
</reference>